<dbReference type="InterPro" id="IPR024731">
    <property type="entry name" value="NELL2-like_EGF"/>
</dbReference>
<dbReference type="PROSITE" id="PS50026">
    <property type="entry name" value="EGF_3"/>
    <property type="match status" value="5"/>
</dbReference>
<dbReference type="PANTHER" id="PTHR24042">
    <property type="entry name" value="NEL HOMOLOG"/>
    <property type="match status" value="1"/>
</dbReference>
<keyword evidence="5" id="KW-0325">Glycoprotein</keyword>
<dbReference type="Pfam" id="PF02140">
    <property type="entry name" value="SUEL_Lectin"/>
    <property type="match status" value="1"/>
</dbReference>
<feature type="domain" description="EGF-like" evidence="7">
    <location>
        <begin position="252"/>
        <end position="292"/>
    </location>
</feature>
<dbReference type="InterPro" id="IPR000742">
    <property type="entry name" value="EGF"/>
</dbReference>
<keyword evidence="3" id="KW-0677">Repeat</keyword>
<dbReference type="Pfam" id="PF00008">
    <property type="entry name" value="EGF"/>
    <property type="match status" value="1"/>
</dbReference>
<evidence type="ECO:0000256" key="4">
    <source>
        <dbReference type="ARBA" id="ARBA00023157"/>
    </source>
</evidence>
<dbReference type="PROSITE" id="PS00010">
    <property type="entry name" value="ASX_HYDROXYL"/>
    <property type="match status" value="4"/>
</dbReference>
<dbReference type="InterPro" id="IPR000922">
    <property type="entry name" value="Lectin_gal-bd_dom"/>
</dbReference>
<evidence type="ECO:0000256" key="6">
    <source>
        <dbReference type="PROSITE-ProRule" id="PRU00076"/>
    </source>
</evidence>
<evidence type="ECO:0000313" key="10">
    <source>
        <dbReference type="EMBL" id="CAH3137205.1"/>
    </source>
</evidence>
<proteinExistence type="predicted"/>
<feature type="domain" description="EGF-like" evidence="7">
    <location>
        <begin position="87"/>
        <end position="127"/>
    </location>
</feature>
<dbReference type="GO" id="GO:0005615">
    <property type="term" value="C:extracellular space"/>
    <property type="evidence" value="ECO:0007669"/>
    <property type="project" value="TreeGrafter"/>
</dbReference>
<keyword evidence="4 6" id="KW-1015">Disulfide bond</keyword>
<organism evidence="10 11">
    <name type="scientific">Pocillopora meandrina</name>
    <dbReference type="NCBI Taxonomy" id="46732"/>
    <lineage>
        <taxon>Eukaryota</taxon>
        <taxon>Metazoa</taxon>
        <taxon>Cnidaria</taxon>
        <taxon>Anthozoa</taxon>
        <taxon>Hexacorallia</taxon>
        <taxon>Scleractinia</taxon>
        <taxon>Astrocoeniina</taxon>
        <taxon>Pocilloporidae</taxon>
        <taxon>Pocillopora</taxon>
    </lineage>
</organism>
<feature type="domain" description="EGF-like" evidence="7">
    <location>
        <begin position="170"/>
        <end position="210"/>
    </location>
</feature>
<evidence type="ECO:0000256" key="2">
    <source>
        <dbReference type="ARBA" id="ARBA00022729"/>
    </source>
</evidence>
<evidence type="ECO:0000259" key="8">
    <source>
        <dbReference type="PROSITE" id="PS50228"/>
    </source>
</evidence>
<accession>A0AAU9X6E1</accession>
<dbReference type="GO" id="GO:0008201">
    <property type="term" value="F:heparin binding"/>
    <property type="evidence" value="ECO:0007669"/>
    <property type="project" value="TreeGrafter"/>
</dbReference>
<dbReference type="PROSITE" id="PS50228">
    <property type="entry name" value="SUEL_LECTIN"/>
    <property type="match status" value="1"/>
</dbReference>
<feature type="domain" description="SUEL-type lectin" evidence="8">
    <location>
        <begin position="300"/>
        <end position="388"/>
    </location>
</feature>
<dbReference type="InterPro" id="IPR043159">
    <property type="entry name" value="Lectin_gal-bd_sf"/>
</dbReference>
<dbReference type="SUPFAM" id="SSF57184">
    <property type="entry name" value="Growth factor receptor domain"/>
    <property type="match status" value="1"/>
</dbReference>
<evidence type="ECO:0000256" key="1">
    <source>
        <dbReference type="ARBA" id="ARBA00022536"/>
    </source>
</evidence>
<dbReference type="SMART" id="SM00181">
    <property type="entry name" value="EGF"/>
    <property type="match status" value="5"/>
</dbReference>
<dbReference type="FunFam" id="2.10.25.10:FF:000653">
    <property type="entry name" value="Putative Fibrillin-1"/>
    <property type="match status" value="1"/>
</dbReference>
<dbReference type="GO" id="GO:0005509">
    <property type="term" value="F:calcium ion binding"/>
    <property type="evidence" value="ECO:0007669"/>
    <property type="project" value="InterPro"/>
</dbReference>
<gene>
    <name evidence="10" type="ORF">PMEA_00017969</name>
</gene>
<dbReference type="FunFam" id="2.10.25.10:FF:000038">
    <property type="entry name" value="Fibrillin 2"/>
    <property type="match status" value="3"/>
</dbReference>
<dbReference type="Proteomes" id="UP001159428">
    <property type="component" value="Unassembled WGS sequence"/>
</dbReference>
<dbReference type="SUPFAM" id="SSF57196">
    <property type="entry name" value="EGF/Laminin"/>
    <property type="match status" value="2"/>
</dbReference>
<dbReference type="PROSITE" id="PS50948">
    <property type="entry name" value="PAN"/>
    <property type="match status" value="1"/>
</dbReference>
<dbReference type="CDD" id="cd22827">
    <property type="entry name" value="Gal_Rha_Lectin_SUL-I-like"/>
    <property type="match status" value="1"/>
</dbReference>
<dbReference type="Pfam" id="PF12947">
    <property type="entry name" value="EGF_3"/>
    <property type="match status" value="4"/>
</dbReference>
<keyword evidence="11" id="KW-1185">Reference proteome</keyword>
<evidence type="ECO:0000256" key="5">
    <source>
        <dbReference type="ARBA" id="ARBA00023180"/>
    </source>
</evidence>
<dbReference type="FunFam" id="2.60.120.740:FF:000001">
    <property type="entry name" value="Adhesion G protein-coupled receptor L2"/>
    <property type="match status" value="1"/>
</dbReference>
<reference evidence="10 11" key="1">
    <citation type="submission" date="2022-05" db="EMBL/GenBank/DDBJ databases">
        <authorList>
            <consortium name="Genoscope - CEA"/>
            <person name="William W."/>
        </authorList>
    </citation>
    <scope>NUCLEOTIDE SEQUENCE [LARGE SCALE GENOMIC DNA]</scope>
</reference>
<dbReference type="InterPro" id="IPR000152">
    <property type="entry name" value="EGF-type_Asp/Asn_hydroxyl_site"/>
</dbReference>
<keyword evidence="2" id="KW-0732">Signal</keyword>
<feature type="disulfide bond" evidence="6">
    <location>
        <begin position="96"/>
        <end position="113"/>
    </location>
</feature>
<feature type="domain" description="EGF-like" evidence="7">
    <location>
        <begin position="129"/>
        <end position="169"/>
    </location>
</feature>
<dbReference type="InterPro" id="IPR009030">
    <property type="entry name" value="Growth_fac_rcpt_cys_sf"/>
</dbReference>
<dbReference type="Gene3D" id="2.60.120.740">
    <property type="match status" value="1"/>
</dbReference>
<dbReference type="InterPro" id="IPR018097">
    <property type="entry name" value="EGF_Ca-bd_CS"/>
</dbReference>
<dbReference type="AlphaFoldDB" id="A0AAU9X6E1"/>
<comment type="caution">
    <text evidence="10">The sequence shown here is derived from an EMBL/GenBank/DDBJ whole genome shotgun (WGS) entry which is preliminary data.</text>
</comment>
<dbReference type="Gene3D" id="2.10.25.10">
    <property type="entry name" value="Laminin"/>
    <property type="match status" value="5"/>
</dbReference>
<dbReference type="CDD" id="cd00054">
    <property type="entry name" value="EGF_CA"/>
    <property type="match status" value="3"/>
</dbReference>
<dbReference type="InterPro" id="IPR003609">
    <property type="entry name" value="Pan_app"/>
</dbReference>
<feature type="non-terminal residue" evidence="10">
    <location>
        <position position="1"/>
    </location>
</feature>
<comment type="caution">
    <text evidence="6">Lacks conserved residue(s) required for the propagation of feature annotation.</text>
</comment>
<sequence length="391" mass="43101">SLGNCRNLKFTSFPKLGFRLKNHTVRTIDVVNEDLCMFQCYLEPNCVSYNFCKIKQSSGKHKCDLNNATIEHDEDLVQNGSCIYHGAENACKQNPCKNNATCQVGFTDRDYQCLCVNGSGFKGHNCDEDTNEYTEGKHDCDVNAECNNTLASYKCTCKDGYEGNGTNCTDIDECLKEIHDCDVNAVCNNTQGSYKCTCEDGFQGNGTKCTDTNECTEGKHDCDVNAECNNTLGSYKCTCKDGYEGNGTNCTDTDECLKEIHGCDVNAVCNNTLGSYKCTCKDGYEGNGTNCTEKLWSVIICEGGNRTISCDIDQRTIEVVDANYGRLDSNTCHHSKVSNTDCKAANSLFFVRLKCNEEASCELHADSLVFGDPCPGTHKYLEVKYKCVNLG</sequence>
<feature type="domain" description="Apple" evidence="9">
    <location>
        <begin position="5"/>
        <end position="82"/>
    </location>
</feature>
<dbReference type="InterPro" id="IPR001881">
    <property type="entry name" value="EGF-like_Ca-bd_dom"/>
</dbReference>
<evidence type="ECO:0000259" key="7">
    <source>
        <dbReference type="PROSITE" id="PS50026"/>
    </source>
</evidence>
<dbReference type="PROSITE" id="PS01186">
    <property type="entry name" value="EGF_2"/>
    <property type="match status" value="4"/>
</dbReference>
<feature type="domain" description="EGF-like" evidence="7">
    <location>
        <begin position="211"/>
        <end position="251"/>
    </location>
</feature>
<dbReference type="PANTHER" id="PTHR24042:SF5">
    <property type="entry name" value="EGF-LIKE CALCIUM-BINDING DOMAIN-CONTAINING PROTEIN"/>
    <property type="match status" value="1"/>
</dbReference>
<evidence type="ECO:0000256" key="3">
    <source>
        <dbReference type="ARBA" id="ARBA00022737"/>
    </source>
</evidence>
<dbReference type="GO" id="GO:0030246">
    <property type="term" value="F:carbohydrate binding"/>
    <property type="evidence" value="ECO:0007669"/>
    <property type="project" value="InterPro"/>
</dbReference>
<protein>
    <submittedName>
        <fullName evidence="10">Uncharacterized protein</fullName>
    </submittedName>
</protein>
<name>A0AAU9X6E1_9CNID</name>
<dbReference type="PROSITE" id="PS01187">
    <property type="entry name" value="EGF_CA"/>
    <property type="match status" value="2"/>
</dbReference>
<keyword evidence="1 6" id="KW-0245">EGF-like domain</keyword>
<dbReference type="InterPro" id="IPR051586">
    <property type="entry name" value="PKC-binding_NELL"/>
</dbReference>
<dbReference type="SMART" id="SM00179">
    <property type="entry name" value="EGF_CA"/>
    <property type="match status" value="4"/>
</dbReference>
<evidence type="ECO:0000313" key="11">
    <source>
        <dbReference type="Proteomes" id="UP001159428"/>
    </source>
</evidence>
<evidence type="ECO:0000259" key="9">
    <source>
        <dbReference type="PROSITE" id="PS50948"/>
    </source>
</evidence>
<dbReference type="EMBL" id="CALNXJ010000031">
    <property type="protein sequence ID" value="CAH3137205.1"/>
    <property type="molecule type" value="Genomic_DNA"/>
</dbReference>